<reference evidence="3" key="3">
    <citation type="submission" date="2025-09" db="UniProtKB">
        <authorList>
            <consortium name="Ensembl"/>
        </authorList>
    </citation>
    <scope>IDENTIFICATION</scope>
</reference>
<dbReference type="Gene3D" id="3.40.50.10190">
    <property type="entry name" value="BRCT domain"/>
    <property type="match status" value="1"/>
</dbReference>
<dbReference type="FunFam" id="1.10.150.110:FF:000003">
    <property type="entry name" value="DNA polymerase mu"/>
    <property type="match status" value="1"/>
</dbReference>
<dbReference type="PANTHER" id="PTHR11276:SF42">
    <property type="entry name" value="DNA POLYMERASE BETA"/>
    <property type="match status" value="1"/>
</dbReference>
<proteinExistence type="predicted"/>
<protein>
    <recommendedName>
        <fullName evidence="2">BRCT domain-containing protein</fullName>
    </recommendedName>
</protein>
<reference evidence="3" key="2">
    <citation type="submission" date="2025-08" db="UniProtKB">
        <authorList>
            <consortium name="Ensembl"/>
        </authorList>
    </citation>
    <scope>IDENTIFICATION</scope>
</reference>
<dbReference type="InterPro" id="IPR022312">
    <property type="entry name" value="DNA_pol_X"/>
</dbReference>
<organism evidence="3 4">
    <name type="scientific">Ciona intestinalis</name>
    <name type="common">Transparent sea squirt</name>
    <name type="synonym">Ascidia intestinalis</name>
    <dbReference type="NCBI Taxonomy" id="7719"/>
    <lineage>
        <taxon>Eukaryota</taxon>
        <taxon>Metazoa</taxon>
        <taxon>Chordata</taxon>
        <taxon>Tunicata</taxon>
        <taxon>Ascidiacea</taxon>
        <taxon>Phlebobranchia</taxon>
        <taxon>Cionidae</taxon>
        <taxon>Ciona</taxon>
    </lineage>
</organism>
<dbReference type="GO" id="GO:0006303">
    <property type="term" value="P:double-strand break repair via nonhomologous end joining"/>
    <property type="evidence" value="ECO:0000318"/>
    <property type="project" value="GO_Central"/>
</dbReference>
<dbReference type="PANTHER" id="PTHR11276">
    <property type="entry name" value="DNA POLYMERASE TYPE-X FAMILY MEMBER"/>
    <property type="match status" value="1"/>
</dbReference>
<dbReference type="GO" id="GO:0005634">
    <property type="term" value="C:nucleus"/>
    <property type="evidence" value="ECO:0000318"/>
    <property type="project" value="GO_Central"/>
</dbReference>
<evidence type="ECO:0000313" key="3">
    <source>
        <dbReference type="Ensembl" id="ENSCINP00000027186.2"/>
    </source>
</evidence>
<sequence>METIYFVSRRMNKARKDHLTKIANKSGFFKVTTDVREASIVISQESNREEIVEYLRKNKLITDDVTMVNDDVTKQFVDVSWFVACMKEKSLLPMEKHHKLQFKKSIEEGVSPSKKPRLDEKTRMTMYACQRTTPLVHYNQQFTDALEILEENALYRGDSNAEARALSFRRGSASLKALHHKVTHVEQLANIPYVDSTNSSKIGHCKKVIKEILEEGFSDEAEGIANSEFYKSMKIFCGIFGVGPNT</sequence>
<evidence type="ECO:0000313" key="4">
    <source>
        <dbReference type="Proteomes" id="UP000008144"/>
    </source>
</evidence>
<name>F6TYB0_CIOIN</name>
<accession>F6TYB0</accession>
<dbReference type="GO" id="GO:0003887">
    <property type="term" value="F:DNA-directed DNA polymerase activity"/>
    <property type="evidence" value="ECO:0000318"/>
    <property type="project" value="GO_Central"/>
</dbReference>
<keyword evidence="4" id="KW-1185">Reference proteome</keyword>
<dbReference type="Proteomes" id="UP000008144">
    <property type="component" value="Unassembled WGS sequence"/>
</dbReference>
<feature type="domain" description="BRCT" evidence="2">
    <location>
        <begin position="1"/>
        <end position="99"/>
    </location>
</feature>
<dbReference type="HOGENOM" id="CLU_1151456_0_0_1"/>
<dbReference type="GO" id="GO:0003677">
    <property type="term" value="F:DNA binding"/>
    <property type="evidence" value="ECO:0007669"/>
    <property type="project" value="InterPro"/>
</dbReference>
<dbReference type="AlphaFoldDB" id="F6TYB0"/>
<dbReference type="InterPro" id="IPR001357">
    <property type="entry name" value="BRCT_dom"/>
</dbReference>
<reference evidence="4" key="1">
    <citation type="journal article" date="2002" name="Science">
        <title>The draft genome of Ciona intestinalis: insights into chordate and vertebrate origins.</title>
        <authorList>
            <person name="Dehal P."/>
            <person name="Satou Y."/>
            <person name="Campbell R.K."/>
            <person name="Chapman J."/>
            <person name="Degnan B."/>
            <person name="De Tomaso A."/>
            <person name="Davidson B."/>
            <person name="Di Gregorio A."/>
            <person name="Gelpke M."/>
            <person name="Goodstein D.M."/>
            <person name="Harafuji N."/>
            <person name="Hastings K.E."/>
            <person name="Ho I."/>
            <person name="Hotta K."/>
            <person name="Huang W."/>
            <person name="Kawashima T."/>
            <person name="Lemaire P."/>
            <person name="Martinez D."/>
            <person name="Meinertzhagen I.A."/>
            <person name="Necula S."/>
            <person name="Nonaka M."/>
            <person name="Putnam N."/>
            <person name="Rash S."/>
            <person name="Saiga H."/>
            <person name="Satake M."/>
            <person name="Terry A."/>
            <person name="Yamada L."/>
            <person name="Wang H.G."/>
            <person name="Awazu S."/>
            <person name="Azumi K."/>
            <person name="Boore J."/>
            <person name="Branno M."/>
            <person name="Chin-Bow S."/>
            <person name="DeSantis R."/>
            <person name="Doyle S."/>
            <person name="Francino P."/>
            <person name="Keys D.N."/>
            <person name="Haga S."/>
            <person name="Hayashi H."/>
            <person name="Hino K."/>
            <person name="Imai K.S."/>
            <person name="Inaba K."/>
            <person name="Kano S."/>
            <person name="Kobayashi K."/>
            <person name="Kobayashi M."/>
            <person name="Lee B.I."/>
            <person name="Makabe K.W."/>
            <person name="Manohar C."/>
            <person name="Matassi G."/>
            <person name="Medina M."/>
            <person name="Mochizuki Y."/>
            <person name="Mount S."/>
            <person name="Morishita T."/>
            <person name="Miura S."/>
            <person name="Nakayama A."/>
            <person name="Nishizaka S."/>
            <person name="Nomoto H."/>
            <person name="Ohta F."/>
            <person name="Oishi K."/>
            <person name="Rigoutsos I."/>
            <person name="Sano M."/>
            <person name="Sasaki A."/>
            <person name="Sasakura Y."/>
            <person name="Shoguchi E."/>
            <person name="Shin-i T."/>
            <person name="Spagnuolo A."/>
            <person name="Stainier D."/>
            <person name="Suzuki M.M."/>
            <person name="Tassy O."/>
            <person name="Takatori N."/>
            <person name="Tokuoka M."/>
            <person name="Yagi K."/>
            <person name="Yoshizaki F."/>
            <person name="Wada S."/>
            <person name="Zhang C."/>
            <person name="Hyatt P.D."/>
            <person name="Larimer F."/>
            <person name="Detter C."/>
            <person name="Doggett N."/>
            <person name="Glavina T."/>
            <person name="Hawkins T."/>
            <person name="Richardson P."/>
            <person name="Lucas S."/>
            <person name="Kohara Y."/>
            <person name="Levine M."/>
            <person name="Satoh N."/>
            <person name="Rokhsar D.S."/>
        </authorList>
    </citation>
    <scope>NUCLEOTIDE SEQUENCE [LARGE SCALE GENOMIC DNA]</scope>
</reference>
<dbReference type="InterPro" id="IPR036420">
    <property type="entry name" value="BRCT_dom_sf"/>
</dbReference>
<dbReference type="STRING" id="7719.ENSCINP00000027186"/>
<dbReference type="GO" id="GO:0006284">
    <property type="term" value="P:base-excision repair"/>
    <property type="evidence" value="ECO:0000318"/>
    <property type="project" value="GO_Central"/>
</dbReference>
<evidence type="ECO:0000256" key="1">
    <source>
        <dbReference type="PIRSR" id="PIRSR622312-50"/>
    </source>
</evidence>
<dbReference type="Ensembl" id="ENSCINT00000027432.2">
    <property type="protein sequence ID" value="ENSCINP00000027186.2"/>
    <property type="gene ID" value="ENSCING00000015277.2"/>
</dbReference>
<dbReference type="InParanoid" id="F6TYB0"/>
<evidence type="ECO:0000259" key="2">
    <source>
        <dbReference type="PROSITE" id="PS50172"/>
    </source>
</evidence>
<dbReference type="PROSITE" id="PS50172">
    <property type="entry name" value="BRCT"/>
    <property type="match status" value="1"/>
</dbReference>
<feature type="active site" description="Nucleophile; Schiff-base intermediate with DNA; for 5'-dRP lyase activity" evidence="1">
    <location>
        <position position="201"/>
    </location>
</feature>
<dbReference type="Gene3D" id="1.10.150.110">
    <property type="entry name" value="DNA polymerase beta, N-terminal domain-like"/>
    <property type="match status" value="1"/>
</dbReference>
<dbReference type="InterPro" id="IPR027421">
    <property type="entry name" value="DNA_pol_lamdba_lyase_dom_sf"/>
</dbReference>
<dbReference type="SUPFAM" id="SSF47802">
    <property type="entry name" value="DNA polymerase beta, N-terminal domain-like"/>
    <property type="match status" value="1"/>
</dbReference>
<dbReference type="GeneTree" id="ENSGT00940000156918"/>